<comment type="caution">
    <text evidence="2">The sequence shown here is derived from an EMBL/GenBank/DDBJ whole genome shotgun (WGS) entry which is preliminary data.</text>
</comment>
<dbReference type="EMBL" id="BQXO01000008">
    <property type="protein sequence ID" value="GKT06613.1"/>
    <property type="molecule type" value="Genomic_DNA"/>
</dbReference>
<dbReference type="SUPFAM" id="SSF53756">
    <property type="entry name" value="UDP-Glycosyltransferase/glycogen phosphorylase"/>
    <property type="match status" value="1"/>
</dbReference>
<dbReference type="PANTHER" id="PTHR12526:SF630">
    <property type="entry name" value="GLYCOSYLTRANSFERASE"/>
    <property type="match status" value="1"/>
</dbReference>
<dbReference type="Gene3D" id="3.40.50.2000">
    <property type="entry name" value="Glycogen Phosphorylase B"/>
    <property type="match status" value="1"/>
</dbReference>
<dbReference type="Pfam" id="PF00534">
    <property type="entry name" value="Glycos_transf_1"/>
    <property type="match status" value="1"/>
</dbReference>
<organism evidence="2 3">
    <name type="scientific">Furfurilactobacillus curtus</name>
    <dbReference type="NCBI Taxonomy" id="1746200"/>
    <lineage>
        <taxon>Bacteria</taxon>
        <taxon>Bacillati</taxon>
        <taxon>Bacillota</taxon>
        <taxon>Bacilli</taxon>
        <taxon>Lactobacillales</taxon>
        <taxon>Lactobacillaceae</taxon>
        <taxon>Furfurilactobacillus</taxon>
    </lineage>
</organism>
<keyword evidence="3" id="KW-1185">Reference proteome</keyword>
<dbReference type="PANTHER" id="PTHR12526">
    <property type="entry name" value="GLYCOSYLTRANSFERASE"/>
    <property type="match status" value="1"/>
</dbReference>
<evidence type="ECO:0000313" key="3">
    <source>
        <dbReference type="Proteomes" id="UP001628078"/>
    </source>
</evidence>
<dbReference type="InterPro" id="IPR001296">
    <property type="entry name" value="Glyco_trans_1"/>
</dbReference>
<dbReference type="Proteomes" id="UP001628078">
    <property type="component" value="Unassembled WGS sequence"/>
</dbReference>
<sequence length="493" mass="55629">MNEFLIDQLSETPSELDQAQIERWQLRLGQQQDDRLVTLQYDRLGFKRRAGFAGLKSLNLFDYCQRVGKYIGPKARLDDLQFDNLSKQPGNGDVINFTNERQRVVVRVTLLSAGIADETDQIDQIAYFDQHDRLVRSIYYDSRGFKSLEATYGQDGGVALEQFFDTDGAVRLTFGYHREGEQIKIALIRLHARDGQWRVFQQFHQLVAYFFDTLNQRGHHRFIANSVVQLSALADMHTPAENFMMLDQMQTNDYRRLQSGQPTQAFQQLLAAIPADIPLVAATAQQAADIADRWPELTVKAVTPIMPIPEPSAKLQGQRLIMNAAITPVNRLEDGIKAFRRVYRELPTATLTIYGTVVDHQLFSQLQTLVNTSGLSEAVTFKTDATKIEEITRNADLFLLTSHYEVYPTAMAEIMAAGVPAIAYEINYGVSTLIEDGVEGRLVATGDSKQLAQTTIDILQNDALRQKMGVAARSKIERINQQIAVPEWAELLK</sequence>
<accession>A0ABQ5JQJ2</accession>
<name>A0ABQ5JQJ2_9LACO</name>
<feature type="domain" description="Glycosyl transferase family 1" evidence="1">
    <location>
        <begin position="319"/>
        <end position="474"/>
    </location>
</feature>
<proteinExistence type="predicted"/>
<dbReference type="RefSeq" id="WP_407884918.1">
    <property type="nucleotide sequence ID" value="NZ_BQXO01000008.1"/>
</dbReference>
<evidence type="ECO:0000313" key="2">
    <source>
        <dbReference type="EMBL" id="GKT06613.1"/>
    </source>
</evidence>
<evidence type="ECO:0000259" key="1">
    <source>
        <dbReference type="Pfam" id="PF00534"/>
    </source>
</evidence>
<gene>
    <name evidence="2" type="primary">tagE6_8</name>
    <name evidence="2" type="ORF">JCM31185_19000</name>
</gene>
<reference evidence="2 3" key="1">
    <citation type="submission" date="2022-03" db="EMBL/GenBank/DDBJ databases">
        <title>Draft genome sequence of Furfurilactobacillus curtus JCM 31185.</title>
        <authorList>
            <person name="Suzuki S."/>
            <person name="Endo A."/>
            <person name="Kajikawa A."/>
        </authorList>
    </citation>
    <scope>NUCLEOTIDE SEQUENCE [LARGE SCALE GENOMIC DNA]</scope>
    <source>
        <strain evidence="2 3">JCM 31185</strain>
    </source>
</reference>
<protein>
    <submittedName>
        <fullName evidence="2">Poly(Glycerol-phosphate) alpha-glucosyltransferase</fullName>
    </submittedName>
</protein>